<sequence length="230" mass="26999">MLRFFIIIGFTSLLFNGCKKEKQEVTLENKSLNADTELSYEYAIDVPVNNPGVIIQIDSLTFFQSESLQKDHSEKTKNLIHKIQNLKKNFDVYDVVKTNTIKILDDNKYTFTIIDNFKNIDFPDETINKQNVKNLIDFKDLKNNFEQDDLILINVKNGFDYNEEDHNQYVAKTYVYIYILNSKHEILKFSESIAGTKYIEDSYETLTSDYLAQIMKQSIENTMDIIDKKY</sequence>
<dbReference type="RefSeq" id="WP_230476398.1">
    <property type="nucleotide sequence ID" value="NZ_CP072842.1"/>
</dbReference>
<reference evidence="1 2" key="1">
    <citation type="journal article" date="2021" name="Int. J. Syst. Evol. Microbiol.">
        <title>Faecalibacter bovis sp. nov., isolated from cow faeces.</title>
        <authorList>
            <person name="Li F."/>
            <person name="Zhao W."/>
            <person name="Hong Q."/>
            <person name="Shao Q."/>
            <person name="Song J."/>
            <person name="Yang S."/>
        </authorList>
    </citation>
    <scope>NUCLEOTIDE SEQUENCE [LARGE SCALE GENOMIC DNA]</scope>
    <source>
        <strain evidence="1 2">ZY171143</strain>
    </source>
</reference>
<accession>A0ABX7XD45</accession>
<dbReference type="EMBL" id="CP072842">
    <property type="protein sequence ID" value="QTV05753.1"/>
    <property type="molecule type" value="Genomic_DNA"/>
</dbReference>
<reference evidence="2" key="2">
    <citation type="submission" date="2021-04" db="EMBL/GenBank/DDBJ databases">
        <title>Taxonomy of Flavobacteriaceae bacterium ZY171143.</title>
        <authorList>
            <person name="Li F."/>
        </authorList>
    </citation>
    <scope>NUCLEOTIDE SEQUENCE [LARGE SCALE GENOMIC DNA]</scope>
    <source>
        <strain evidence="2">ZY171143</strain>
    </source>
</reference>
<name>A0ABX7XD45_9FLAO</name>
<proteinExistence type="predicted"/>
<evidence type="ECO:0008006" key="3">
    <source>
        <dbReference type="Google" id="ProtNLM"/>
    </source>
</evidence>
<protein>
    <recommendedName>
        <fullName evidence="3">Lipoprotein</fullName>
    </recommendedName>
</protein>
<gene>
    <name evidence="1" type="ORF">J9309_13465</name>
</gene>
<evidence type="ECO:0000313" key="1">
    <source>
        <dbReference type="EMBL" id="QTV05753.1"/>
    </source>
</evidence>
<evidence type="ECO:0000313" key="2">
    <source>
        <dbReference type="Proteomes" id="UP000672011"/>
    </source>
</evidence>
<keyword evidence="2" id="KW-1185">Reference proteome</keyword>
<organism evidence="1 2">
    <name type="scientific">Faecalibacter bovis</name>
    <dbReference type="NCBI Taxonomy" id="2898187"/>
    <lineage>
        <taxon>Bacteria</taxon>
        <taxon>Pseudomonadati</taxon>
        <taxon>Bacteroidota</taxon>
        <taxon>Flavobacteriia</taxon>
        <taxon>Flavobacteriales</taxon>
        <taxon>Weeksellaceae</taxon>
        <taxon>Faecalibacter</taxon>
    </lineage>
</organism>
<dbReference type="Proteomes" id="UP000672011">
    <property type="component" value="Chromosome"/>
</dbReference>